<reference evidence="1 2" key="1">
    <citation type="journal article" date="2014" name="Nature">
        <title>Sequential evolution of bacterial morphology by co-option of a developmental regulator.</title>
        <authorList>
            <person name="Jiang C."/>
            <person name="Brown P.J."/>
            <person name="Ducret A."/>
            <person name="Brun Y.V."/>
        </authorList>
    </citation>
    <scope>NUCLEOTIDE SEQUENCE [LARGE SCALE GENOMIC DNA]</scope>
    <source>
        <strain evidence="1 2">DSM 16100</strain>
    </source>
</reference>
<dbReference type="Gene3D" id="3.40.630.40">
    <property type="entry name" value="Zn-dependent exopeptidases"/>
    <property type="match status" value="1"/>
</dbReference>
<comment type="caution">
    <text evidence="1">The sequence shown here is derived from an EMBL/GenBank/DDBJ whole genome shotgun (WGS) entry which is preliminary data.</text>
</comment>
<accession>V4RBP4</accession>
<dbReference type="InterPro" id="IPR011227">
    <property type="entry name" value="UCP029730"/>
</dbReference>
<dbReference type="EMBL" id="AWGB01000033">
    <property type="protein sequence ID" value="ESQ88848.1"/>
    <property type="molecule type" value="Genomic_DNA"/>
</dbReference>
<name>V4RBP4_9CAUL</name>
<dbReference type="PIRSF" id="PIRSF029730">
    <property type="entry name" value="UCP029730"/>
    <property type="match status" value="1"/>
</dbReference>
<proteinExistence type="predicted"/>
<dbReference type="Pfam" id="PF05013">
    <property type="entry name" value="FGase"/>
    <property type="match status" value="1"/>
</dbReference>
<dbReference type="eggNOG" id="COG3931">
    <property type="taxonomic scope" value="Bacteria"/>
</dbReference>
<dbReference type="RefSeq" id="WP_018083035.1">
    <property type="nucleotide sequence ID" value="NZ_AQWM01000022.1"/>
</dbReference>
<protein>
    <recommendedName>
        <fullName evidence="3">N-formylglutamate amidohydrolase</fullName>
    </recommendedName>
</protein>
<dbReference type="AlphaFoldDB" id="V4RBP4"/>
<gene>
    <name evidence="1" type="ORF">ABENE_15170</name>
</gene>
<dbReference type="SUPFAM" id="SSF53187">
    <property type="entry name" value="Zn-dependent exopeptidases"/>
    <property type="match status" value="1"/>
</dbReference>
<dbReference type="Proteomes" id="UP000017837">
    <property type="component" value="Unassembled WGS sequence"/>
</dbReference>
<evidence type="ECO:0000313" key="1">
    <source>
        <dbReference type="EMBL" id="ESQ88848.1"/>
    </source>
</evidence>
<organism evidence="1 2">
    <name type="scientific">Asticcacaulis benevestitus DSM 16100 = ATCC BAA-896</name>
    <dbReference type="NCBI Taxonomy" id="1121022"/>
    <lineage>
        <taxon>Bacteria</taxon>
        <taxon>Pseudomonadati</taxon>
        <taxon>Pseudomonadota</taxon>
        <taxon>Alphaproteobacteria</taxon>
        <taxon>Caulobacterales</taxon>
        <taxon>Caulobacteraceae</taxon>
        <taxon>Asticcacaulis</taxon>
    </lineage>
</organism>
<evidence type="ECO:0008006" key="3">
    <source>
        <dbReference type="Google" id="ProtNLM"/>
    </source>
</evidence>
<dbReference type="InterPro" id="IPR007709">
    <property type="entry name" value="N-FG_amidohydro"/>
</dbReference>
<evidence type="ECO:0000313" key="2">
    <source>
        <dbReference type="Proteomes" id="UP000017837"/>
    </source>
</evidence>
<sequence length="242" mass="26614">MISWPSAAETLNETGTSDIVLVCEHASNHIPEAYANLGLRASDVARHIGWDIGAANVTRRLSALLDAPAYLATCSRLLIDLNRPLDAPSSIVTRSEDTDIPGNKYLAEAEIVRRREHLFMPFHQTISDHLDARQRQNRPTRFVSIHSFTPVFLGTPRTWQGGVLFDQAQAFGRDLVARLAASGLKVGANVPYQSDRAEDYGVPIHGDDRGIPAVLIEIRNDLIDHDDGAALWAKHLADALRA</sequence>
<dbReference type="PATRIC" id="fig|1121022.4.peg.3088"/>
<keyword evidence="2" id="KW-1185">Reference proteome</keyword>
<dbReference type="STRING" id="1121022.GCA_000376105_03361"/>